<dbReference type="Pfam" id="PF00193">
    <property type="entry name" value="Xlink"/>
    <property type="match status" value="1"/>
</dbReference>
<dbReference type="PANTHER" id="PTHR22804:SF54">
    <property type="match status" value="1"/>
</dbReference>
<proteinExistence type="predicted"/>
<reference evidence="8" key="2">
    <citation type="submission" date="2025-09" db="UniProtKB">
        <authorList>
            <consortium name="Ensembl"/>
        </authorList>
    </citation>
    <scope>IDENTIFICATION</scope>
</reference>
<dbReference type="InterPro" id="IPR016187">
    <property type="entry name" value="CTDL_fold"/>
</dbReference>
<dbReference type="GO" id="GO:0001501">
    <property type="term" value="P:skeletal system development"/>
    <property type="evidence" value="ECO:0007669"/>
    <property type="project" value="TreeGrafter"/>
</dbReference>
<evidence type="ECO:0000313" key="8">
    <source>
        <dbReference type="Ensembl" id="ENSHCOP00000020380.1"/>
    </source>
</evidence>
<feature type="signal peptide" evidence="6">
    <location>
        <begin position="1"/>
        <end position="23"/>
    </location>
</feature>
<dbReference type="GO" id="GO:0005615">
    <property type="term" value="C:extracellular space"/>
    <property type="evidence" value="ECO:0007669"/>
    <property type="project" value="TreeGrafter"/>
</dbReference>
<dbReference type="InterPro" id="IPR000538">
    <property type="entry name" value="Link_dom"/>
</dbReference>
<comment type="subcellular location">
    <subcellularLocation>
        <location evidence="1">Secreted</location>
    </subcellularLocation>
</comment>
<dbReference type="PANTHER" id="PTHR22804">
    <property type="entry name" value="AGGRECAN/VERSICAN PROTEOGLYCAN"/>
    <property type="match status" value="1"/>
</dbReference>
<evidence type="ECO:0000256" key="4">
    <source>
        <dbReference type="ARBA" id="ARBA00023157"/>
    </source>
</evidence>
<dbReference type="PROSITE" id="PS50963">
    <property type="entry name" value="LINK_2"/>
    <property type="match status" value="1"/>
</dbReference>
<reference evidence="8" key="1">
    <citation type="submission" date="2025-08" db="UniProtKB">
        <authorList>
            <consortium name="Ensembl"/>
        </authorList>
    </citation>
    <scope>IDENTIFICATION</scope>
</reference>
<evidence type="ECO:0000256" key="1">
    <source>
        <dbReference type="ARBA" id="ARBA00004613"/>
    </source>
</evidence>
<evidence type="ECO:0000256" key="2">
    <source>
        <dbReference type="ARBA" id="ARBA00022525"/>
    </source>
</evidence>
<dbReference type="Gene3D" id="3.10.100.10">
    <property type="entry name" value="Mannose-Binding Protein A, subunit A"/>
    <property type="match status" value="1"/>
</dbReference>
<dbReference type="GO" id="GO:0007155">
    <property type="term" value="P:cell adhesion"/>
    <property type="evidence" value="ECO:0007669"/>
    <property type="project" value="InterPro"/>
</dbReference>
<accession>A0A3Q3DTU9</accession>
<name>A0A3Q3DTU9_HIPCM</name>
<dbReference type="InterPro" id="IPR050691">
    <property type="entry name" value="Hyaluronan_bind_Proteoglycan"/>
</dbReference>
<feature type="domain" description="Link" evidence="7">
    <location>
        <begin position="23"/>
        <end position="119"/>
    </location>
</feature>
<dbReference type="SUPFAM" id="SSF56436">
    <property type="entry name" value="C-type lectin-like"/>
    <property type="match status" value="1"/>
</dbReference>
<dbReference type="GO" id="GO:0010001">
    <property type="term" value="P:glial cell differentiation"/>
    <property type="evidence" value="ECO:0007669"/>
    <property type="project" value="TreeGrafter"/>
</dbReference>
<dbReference type="GO" id="GO:0045202">
    <property type="term" value="C:synapse"/>
    <property type="evidence" value="ECO:0007669"/>
    <property type="project" value="TreeGrafter"/>
</dbReference>
<keyword evidence="6" id="KW-0732">Signal</keyword>
<comment type="caution">
    <text evidence="5">Lacks conserved residue(s) required for the propagation of feature annotation.</text>
</comment>
<feature type="disulfide bond" evidence="5">
    <location>
        <begin position="67"/>
        <end position="88"/>
    </location>
</feature>
<dbReference type="GeneTree" id="ENSGT00940000155971"/>
<dbReference type="InterPro" id="IPR016186">
    <property type="entry name" value="C-type_lectin-like/link_sf"/>
</dbReference>
<dbReference type="GO" id="GO:0072534">
    <property type="term" value="C:perineuronal net"/>
    <property type="evidence" value="ECO:0007669"/>
    <property type="project" value="TreeGrafter"/>
</dbReference>
<protein>
    <recommendedName>
        <fullName evidence="7">Link domain-containing protein</fullName>
    </recommendedName>
</protein>
<dbReference type="GO" id="GO:0007417">
    <property type="term" value="P:central nervous system development"/>
    <property type="evidence" value="ECO:0007669"/>
    <property type="project" value="TreeGrafter"/>
</dbReference>
<evidence type="ECO:0000256" key="6">
    <source>
        <dbReference type="SAM" id="SignalP"/>
    </source>
</evidence>
<dbReference type="SMART" id="SM00445">
    <property type="entry name" value="LINK"/>
    <property type="match status" value="1"/>
</dbReference>
<sequence>MGQCKSSLVFGLCCTSLGISAHGIVFHLGSDKGFTYDEAATLCLEQNASLASTGELHAAWKQGFDKCRPGWLRDRSVRYPITYPRAECGAGKSGVHTVYIHPNLAGPDIHDRFDAYCFKAFTDLTESSFGEQEASGFSLSNSGEAIPEHLSGVRSLEPLSGAAMSGEVLLSVTLLSGDVMTG</sequence>
<dbReference type="GO" id="GO:0005540">
    <property type="term" value="F:hyaluronic acid binding"/>
    <property type="evidence" value="ECO:0007669"/>
    <property type="project" value="InterPro"/>
</dbReference>
<keyword evidence="2" id="KW-0964">Secreted</keyword>
<dbReference type="STRING" id="109280.ENSHCOP00000020380"/>
<dbReference type="GO" id="GO:0002052">
    <property type="term" value="P:positive regulation of neuroblast proliferation"/>
    <property type="evidence" value="ECO:0007669"/>
    <property type="project" value="TreeGrafter"/>
</dbReference>
<dbReference type="PROSITE" id="PS01241">
    <property type="entry name" value="LINK_1"/>
    <property type="match status" value="1"/>
</dbReference>
<organism evidence="8 9">
    <name type="scientific">Hippocampus comes</name>
    <name type="common">Tiger tail seahorse</name>
    <dbReference type="NCBI Taxonomy" id="109280"/>
    <lineage>
        <taxon>Eukaryota</taxon>
        <taxon>Metazoa</taxon>
        <taxon>Chordata</taxon>
        <taxon>Craniata</taxon>
        <taxon>Vertebrata</taxon>
        <taxon>Euteleostomi</taxon>
        <taxon>Actinopterygii</taxon>
        <taxon>Neopterygii</taxon>
        <taxon>Teleostei</taxon>
        <taxon>Neoteleostei</taxon>
        <taxon>Acanthomorphata</taxon>
        <taxon>Syngnathiaria</taxon>
        <taxon>Syngnathiformes</taxon>
        <taxon>Syngnathoidei</taxon>
        <taxon>Syngnathidae</taxon>
        <taxon>Hippocampus</taxon>
    </lineage>
</organism>
<feature type="chain" id="PRO_5045470484" description="Link domain-containing protein" evidence="6">
    <location>
        <begin position="24"/>
        <end position="182"/>
    </location>
</feature>
<evidence type="ECO:0000313" key="9">
    <source>
        <dbReference type="Proteomes" id="UP000264820"/>
    </source>
</evidence>
<keyword evidence="9" id="KW-1185">Reference proteome</keyword>
<keyword evidence="3" id="KW-0677">Repeat</keyword>
<dbReference type="PRINTS" id="PR01265">
    <property type="entry name" value="LINKMODULE"/>
</dbReference>
<dbReference type="Ensembl" id="ENSHCOT00000006311.1">
    <property type="protein sequence ID" value="ENSHCOP00000020380.1"/>
    <property type="gene ID" value="ENSHCOG00000006427.1"/>
</dbReference>
<evidence type="ECO:0000256" key="3">
    <source>
        <dbReference type="ARBA" id="ARBA00022737"/>
    </source>
</evidence>
<keyword evidence="4 5" id="KW-1015">Disulfide bond</keyword>
<evidence type="ECO:0000259" key="7">
    <source>
        <dbReference type="PROSITE" id="PS50963"/>
    </source>
</evidence>
<dbReference type="AlphaFoldDB" id="A0A3Q3DTU9"/>
<dbReference type="Proteomes" id="UP000264820">
    <property type="component" value="Unplaced"/>
</dbReference>
<evidence type="ECO:0000256" key="5">
    <source>
        <dbReference type="PROSITE-ProRule" id="PRU00323"/>
    </source>
</evidence>